<dbReference type="Gene3D" id="2.130.10.10">
    <property type="entry name" value="YVTN repeat-like/Quinoprotein amine dehydrogenase"/>
    <property type="match status" value="3"/>
</dbReference>
<dbReference type="PANTHER" id="PTHR24421">
    <property type="entry name" value="NITRATE/NITRITE SENSOR PROTEIN NARX-RELATED"/>
    <property type="match status" value="1"/>
</dbReference>
<dbReference type="Gene3D" id="3.30.565.10">
    <property type="entry name" value="Histidine kinase-like ATPase, C-terminal domain"/>
    <property type="match status" value="1"/>
</dbReference>
<dbReference type="RefSeq" id="WP_238806426.1">
    <property type="nucleotide sequence ID" value="NZ_CAKLPY010000002.1"/>
</dbReference>
<dbReference type="InterPro" id="IPR011623">
    <property type="entry name" value="7TMR_DISM_rcpt_extracell_dom1"/>
</dbReference>
<feature type="transmembrane region" description="Helical" evidence="4">
    <location>
        <begin position="950"/>
        <end position="971"/>
    </location>
</feature>
<dbReference type="InterPro" id="IPR003594">
    <property type="entry name" value="HATPase_dom"/>
</dbReference>
<dbReference type="InterPro" id="IPR005467">
    <property type="entry name" value="His_kinase_dom"/>
</dbReference>
<feature type="transmembrane region" description="Helical" evidence="4">
    <location>
        <begin position="895"/>
        <end position="914"/>
    </location>
</feature>
<name>A0ABM9APK3_9BACT</name>
<keyword evidence="4" id="KW-0812">Transmembrane</keyword>
<keyword evidence="3" id="KW-0902">Two-component regulatory system</keyword>
<evidence type="ECO:0000256" key="1">
    <source>
        <dbReference type="ARBA" id="ARBA00022679"/>
    </source>
</evidence>
<dbReference type="Gene3D" id="2.60.40.2380">
    <property type="match status" value="1"/>
</dbReference>
<dbReference type="InterPro" id="IPR011110">
    <property type="entry name" value="Reg_prop"/>
</dbReference>
<dbReference type="PROSITE" id="PS50109">
    <property type="entry name" value="HIS_KIN"/>
    <property type="match status" value="1"/>
</dbReference>
<dbReference type="Pfam" id="PF07696">
    <property type="entry name" value="7TMR-DISMED2"/>
    <property type="match status" value="1"/>
</dbReference>
<dbReference type="PANTHER" id="PTHR24421:SF63">
    <property type="entry name" value="SENSOR HISTIDINE KINASE DESK"/>
    <property type="match status" value="1"/>
</dbReference>
<comment type="caution">
    <text evidence="6">The sequence shown here is derived from an EMBL/GenBank/DDBJ whole genome shotgun (WGS) entry which is preliminary data.</text>
</comment>
<dbReference type="Gene3D" id="1.20.5.1930">
    <property type="match status" value="1"/>
</dbReference>
<dbReference type="InterPro" id="IPR050482">
    <property type="entry name" value="Sensor_HK_TwoCompSys"/>
</dbReference>
<dbReference type="CDD" id="cd16917">
    <property type="entry name" value="HATPase_UhpB-NarQ-NarX-like"/>
    <property type="match status" value="1"/>
</dbReference>
<evidence type="ECO:0000256" key="3">
    <source>
        <dbReference type="ARBA" id="ARBA00023012"/>
    </source>
</evidence>
<evidence type="ECO:0000256" key="2">
    <source>
        <dbReference type="ARBA" id="ARBA00022777"/>
    </source>
</evidence>
<feature type="transmembrane region" description="Helical" evidence="4">
    <location>
        <begin position="861"/>
        <end position="883"/>
    </location>
</feature>
<dbReference type="Pfam" id="PF07695">
    <property type="entry name" value="7TMR-DISM_7TM"/>
    <property type="match status" value="1"/>
</dbReference>
<keyword evidence="7" id="KW-1185">Reference proteome</keyword>
<protein>
    <recommendedName>
        <fullName evidence="5">Histidine kinase domain-containing protein</fullName>
    </recommendedName>
</protein>
<dbReference type="Pfam" id="PF07494">
    <property type="entry name" value="Reg_prop"/>
    <property type="match status" value="3"/>
</dbReference>
<keyword evidence="2" id="KW-0418">Kinase</keyword>
<keyword evidence="4" id="KW-1133">Transmembrane helix</keyword>
<dbReference type="EMBL" id="CAKLPY010000002">
    <property type="protein sequence ID" value="CAH0995850.1"/>
    <property type="molecule type" value="Genomic_DNA"/>
</dbReference>
<dbReference type="SUPFAM" id="SSF101898">
    <property type="entry name" value="NHL repeat"/>
    <property type="match status" value="1"/>
</dbReference>
<proteinExistence type="predicted"/>
<dbReference type="InterPro" id="IPR011712">
    <property type="entry name" value="Sig_transdc_His_kin_sub3_dim/P"/>
</dbReference>
<reference evidence="6" key="1">
    <citation type="submission" date="2021-12" db="EMBL/GenBank/DDBJ databases">
        <authorList>
            <person name="Rodrigo-Torres L."/>
            <person name="Arahal R. D."/>
            <person name="Lucena T."/>
        </authorList>
    </citation>
    <scope>NUCLEOTIDE SEQUENCE</scope>
    <source>
        <strain evidence="6">CECT 8858</strain>
    </source>
</reference>
<sequence>MLHNFFLRCVLIVLFIHCFLLIKAQKLNYRIDHFGTEMGLSQGSVFAMLKDSRGTMWFGTQDGLNKWDGESFTIFRPSKKQKNSINGIEIKKIIEDSEGDLWIGTESSLNRYRYGSNDFETIFTKNNRGEIVKNEIFPIKAANGILWFWSVEEGLVKLTIKTKKKQIILSNKSFKTNYFRSVNATQFDTFGKLWIHTTEAVIRLDTSTKKLDYFFSNHPQNKAGKPLEIIKILPEKNFLWLATNEGLVAMNVSNNEIKVIKNFENNKPIDLIFDLDSDKKGNLWLATEKHGLLRYSVDNQLFAQIKREAFLEKNNLYINEVSQIYVDYDGIIWANTDPYGIDKIQLLPGNLTSFRIPFPENFPKDLLNYSVRFILKDETKKQLILATQQSGLWLINDKNLSIEKSYFNDGKSKPLPSNTIRFLKQDSAQNIWIGTSHGLAFLKNNTIIKVNNPYGKDLSLTNFIRYIEEDKNDLLVATESGIYFLNKRKNRFQNRVAFVDKRISLIKKVANNQYFIGFYNGGLLEVKTTDNFEIITSKPIFQEGIPICIKQSKSDFSWWIGTSNGLYHYYPKTQNKEIFTTEDGLPNNFIYACEIDGKQNIWLSTNRGIARFDGQQKRFTCFNLNDGLQAYEFNGYSSFQSADGEIFFGGVNGLNRFYPEEITKSKQSPNIILNQGITHEFVQNHCFGFIDEKDLFRCPNTENASFMAEFKPILNDIPNFGYSNKSVWLMMRVMNLADKKWLLEIENSRVNEADLFVMEHDRIIYSKKMGDHFPYELSTIKDANPIFKIDMIENQEYLIFLRFKSTEDLKFPVHFWQESAFFQEISGRKIIWGVYFGFILLISLYNLFLWLVIRDKSLIHYIFYVLSFGAMQGVLYGFFYQYIWSNSWLNDRFHLIFLNLSSFFMIYFTIEFLNFKVYIPQIIQKVKAFSLVFLLFSISLLFHYDWYSNFIGIGLTFLELILQFWVVYFYFSHKIRNIRFYALAMASISLAAIFVALKNLNIISAMNQEYYLMVGSMFEIVLFSVAFGDKLRQSRKEEQRQQNIRNEISTNLHDDLAASLSSLTMYSELSRQRLSKQNPEIAYRFENISQKSREILRLVREVVWEINPSNDQSEEWLERIIGFARDIFDAKQIDLVIDIDEELYQIVLPVLQRREVYLIFKEAINNIARHSEANEVRFYAKKENNYLIIRLIDNGKGFGEEAFKQGNGLGNLQKRTDKINAKIAIKSVKNEGTEIRLELNLTY</sequence>
<evidence type="ECO:0000256" key="4">
    <source>
        <dbReference type="SAM" id="Phobius"/>
    </source>
</evidence>
<dbReference type="Proteomes" id="UP000837932">
    <property type="component" value="Unassembled WGS sequence"/>
</dbReference>
<organism evidence="6 7">
    <name type="scientific">Emticicia aquatica</name>
    <dbReference type="NCBI Taxonomy" id="1681835"/>
    <lineage>
        <taxon>Bacteria</taxon>
        <taxon>Pseudomonadati</taxon>
        <taxon>Bacteroidota</taxon>
        <taxon>Cytophagia</taxon>
        <taxon>Cytophagales</taxon>
        <taxon>Leadbetterellaceae</taxon>
        <taxon>Emticicia</taxon>
    </lineage>
</organism>
<dbReference type="InterPro" id="IPR011622">
    <property type="entry name" value="7TMR_DISM_rcpt_extracell_dom2"/>
</dbReference>
<feature type="transmembrane region" description="Helical" evidence="4">
    <location>
        <begin position="1010"/>
        <end position="1028"/>
    </location>
</feature>
<feature type="transmembrane region" description="Helical" evidence="4">
    <location>
        <begin position="978"/>
        <end position="998"/>
    </location>
</feature>
<evidence type="ECO:0000313" key="6">
    <source>
        <dbReference type="EMBL" id="CAH0995850.1"/>
    </source>
</evidence>
<keyword evidence="4" id="KW-0472">Membrane</keyword>
<dbReference type="Pfam" id="PF02518">
    <property type="entry name" value="HATPase_c"/>
    <property type="match status" value="1"/>
</dbReference>
<dbReference type="InterPro" id="IPR015943">
    <property type="entry name" value="WD40/YVTN_repeat-like_dom_sf"/>
</dbReference>
<feature type="transmembrane region" description="Helical" evidence="4">
    <location>
        <begin position="926"/>
        <end position="944"/>
    </location>
</feature>
<feature type="transmembrane region" description="Helical" evidence="4">
    <location>
        <begin position="830"/>
        <end position="849"/>
    </location>
</feature>
<dbReference type="InterPro" id="IPR036890">
    <property type="entry name" value="HATPase_C_sf"/>
</dbReference>
<keyword evidence="1" id="KW-0808">Transferase</keyword>
<feature type="domain" description="Histidine kinase" evidence="5">
    <location>
        <begin position="1051"/>
        <end position="1243"/>
    </location>
</feature>
<gene>
    <name evidence="6" type="ORF">EMA8858_01978</name>
</gene>
<dbReference type="Pfam" id="PF07730">
    <property type="entry name" value="HisKA_3"/>
    <property type="match status" value="1"/>
</dbReference>
<evidence type="ECO:0000259" key="5">
    <source>
        <dbReference type="PROSITE" id="PS50109"/>
    </source>
</evidence>
<dbReference type="SUPFAM" id="SSF63829">
    <property type="entry name" value="Calcium-dependent phosphotriesterase"/>
    <property type="match status" value="2"/>
</dbReference>
<dbReference type="SUPFAM" id="SSF55874">
    <property type="entry name" value="ATPase domain of HSP90 chaperone/DNA topoisomerase II/histidine kinase"/>
    <property type="match status" value="1"/>
</dbReference>
<evidence type="ECO:0000313" key="7">
    <source>
        <dbReference type="Proteomes" id="UP000837932"/>
    </source>
</evidence>
<accession>A0ABM9APK3</accession>